<dbReference type="EMBL" id="JACEIK010015729">
    <property type="protein sequence ID" value="MCE3217102.1"/>
    <property type="molecule type" value="Genomic_DNA"/>
</dbReference>
<sequence length="84" mass="9919">WIRQRFQLEERVKLRGGLCKYLESINIKFKFHHRVTLRMVHVEQRATIHGWGRKLGKIGRRKMVRVHDGSVAQSWSSALASVPR</sequence>
<name>A0ABS8X0L6_DATST</name>
<gene>
    <name evidence="1" type="ORF">HAX54_010383</name>
</gene>
<evidence type="ECO:0000313" key="1">
    <source>
        <dbReference type="EMBL" id="MCE3217102.1"/>
    </source>
</evidence>
<proteinExistence type="predicted"/>
<accession>A0ABS8X0L6</accession>
<feature type="non-terminal residue" evidence="1">
    <location>
        <position position="1"/>
    </location>
</feature>
<comment type="caution">
    <text evidence="1">The sequence shown here is derived from an EMBL/GenBank/DDBJ whole genome shotgun (WGS) entry which is preliminary data.</text>
</comment>
<organism evidence="1 2">
    <name type="scientific">Datura stramonium</name>
    <name type="common">Jimsonweed</name>
    <name type="synonym">Common thornapple</name>
    <dbReference type="NCBI Taxonomy" id="4076"/>
    <lineage>
        <taxon>Eukaryota</taxon>
        <taxon>Viridiplantae</taxon>
        <taxon>Streptophyta</taxon>
        <taxon>Embryophyta</taxon>
        <taxon>Tracheophyta</taxon>
        <taxon>Spermatophyta</taxon>
        <taxon>Magnoliopsida</taxon>
        <taxon>eudicotyledons</taxon>
        <taxon>Gunneridae</taxon>
        <taxon>Pentapetalae</taxon>
        <taxon>asterids</taxon>
        <taxon>lamiids</taxon>
        <taxon>Solanales</taxon>
        <taxon>Solanaceae</taxon>
        <taxon>Solanoideae</taxon>
        <taxon>Datureae</taxon>
        <taxon>Datura</taxon>
    </lineage>
</organism>
<keyword evidence="2" id="KW-1185">Reference proteome</keyword>
<evidence type="ECO:0000313" key="2">
    <source>
        <dbReference type="Proteomes" id="UP000823775"/>
    </source>
</evidence>
<reference evidence="1 2" key="1">
    <citation type="journal article" date="2021" name="BMC Genomics">
        <title>Datura genome reveals duplications of psychoactive alkaloid biosynthetic genes and high mutation rate following tissue culture.</title>
        <authorList>
            <person name="Rajewski A."/>
            <person name="Carter-House D."/>
            <person name="Stajich J."/>
            <person name="Litt A."/>
        </authorList>
    </citation>
    <scope>NUCLEOTIDE SEQUENCE [LARGE SCALE GENOMIC DNA]</scope>
    <source>
        <strain evidence="1">AR-01</strain>
    </source>
</reference>
<dbReference type="Proteomes" id="UP000823775">
    <property type="component" value="Unassembled WGS sequence"/>
</dbReference>
<protein>
    <submittedName>
        <fullName evidence="1">Uncharacterized protein</fullName>
    </submittedName>
</protein>